<sequence length="85" mass="9674">MAINDKKAYKKQSVPCRITGVLGALFSIYAYRSKNLRNDNDISKVNIYSNYYLFNITRCPCRDTANISAISPPELAYKFNAVMIL</sequence>
<accession>G2TLS7</accession>
<organism evidence="1 2">
    <name type="scientific">Heyndrickxia coagulans 36D1</name>
    <dbReference type="NCBI Taxonomy" id="345219"/>
    <lineage>
        <taxon>Bacteria</taxon>
        <taxon>Bacillati</taxon>
        <taxon>Bacillota</taxon>
        <taxon>Bacilli</taxon>
        <taxon>Bacillales</taxon>
        <taxon>Bacillaceae</taxon>
        <taxon>Heyndrickxia</taxon>
    </lineage>
</organism>
<dbReference type="KEGG" id="bag:Bcoa_2350"/>
<dbReference type="HOGENOM" id="CLU_2505781_0_0_9"/>
<reference evidence="1 2" key="1">
    <citation type="journal article" date="2011" name="Stand. Genomic Sci.">
        <title>Complete Genome Sequence of a thermotolerant sporogenic lactic acid bacterium, Bacillus coagulans strain 36D1.</title>
        <authorList>
            <person name="Rhee M.S."/>
            <person name="Moritz B.E."/>
            <person name="Xie G."/>
            <person name="Glavina Del Rio T."/>
            <person name="Dalin E."/>
            <person name="Tice H."/>
            <person name="Bruce D."/>
            <person name="Goodwin L."/>
            <person name="Chertkov O."/>
            <person name="Brettin T."/>
            <person name="Han C."/>
            <person name="Detter C."/>
            <person name="Pitluck S."/>
            <person name="Land M.L."/>
            <person name="Patel M."/>
            <person name="Ou M."/>
            <person name="Harbrucker R."/>
            <person name="Ingram L.O."/>
            <person name="Shanmugam K.T."/>
        </authorList>
    </citation>
    <scope>NUCLEOTIDE SEQUENCE [LARGE SCALE GENOMIC DNA]</scope>
    <source>
        <strain evidence="1 2">36D1</strain>
    </source>
</reference>
<evidence type="ECO:0000313" key="2">
    <source>
        <dbReference type="Proteomes" id="UP000009283"/>
    </source>
</evidence>
<protein>
    <submittedName>
        <fullName evidence="1">Uncharacterized protein</fullName>
    </submittedName>
</protein>
<dbReference type="Proteomes" id="UP000009283">
    <property type="component" value="Chromosome"/>
</dbReference>
<dbReference type="EMBL" id="CP003056">
    <property type="protein sequence ID" value="AEP01530.1"/>
    <property type="molecule type" value="Genomic_DNA"/>
</dbReference>
<evidence type="ECO:0000313" key="1">
    <source>
        <dbReference type="EMBL" id="AEP01530.1"/>
    </source>
</evidence>
<name>G2TLS7_HEYCO</name>
<gene>
    <name evidence="1" type="ORF">Bcoa_2350</name>
</gene>
<dbReference type="AlphaFoldDB" id="G2TLS7"/>
<proteinExistence type="predicted"/>